<evidence type="ECO:0000256" key="1">
    <source>
        <dbReference type="ARBA" id="ARBA00022670"/>
    </source>
</evidence>
<dbReference type="Pfam" id="PF01432">
    <property type="entry name" value="Peptidase_M3"/>
    <property type="match status" value="1"/>
</dbReference>
<feature type="coiled-coil region" evidence="7">
    <location>
        <begin position="175"/>
        <end position="202"/>
    </location>
</feature>
<dbReference type="EMBL" id="JOTN01000012">
    <property type="protein sequence ID" value="KEK18678.1"/>
    <property type="molecule type" value="Genomic_DNA"/>
</dbReference>
<keyword evidence="3 6" id="KW-0378">Hydrolase</keyword>
<protein>
    <submittedName>
        <fullName evidence="9">Oligoendopeptidase F</fullName>
    </submittedName>
</protein>
<comment type="similarity">
    <text evidence="6">Belongs to the peptidase M3 family.</text>
</comment>
<dbReference type="RefSeq" id="WP_034640294.1">
    <property type="nucleotide sequence ID" value="NZ_CBCSJC010000017.1"/>
</dbReference>
<evidence type="ECO:0000256" key="5">
    <source>
        <dbReference type="ARBA" id="ARBA00023049"/>
    </source>
</evidence>
<name>A0A073K8R9_9BACI</name>
<evidence type="ECO:0000256" key="6">
    <source>
        <dbReference type="RuleBase" id="RU003435"/>
    </source>
</evidence>
<keyword evidence="7" id="KW-0175">Coiled coil</keyword>
<dbReference type="Proteomes" id="UP000027822">
    <property type="component" value="Unassembled WGS sequence"/>
</dbReference>
<dbReference type="PANTHER" id="PTHR11804:SF48">
    <property type="entry name" value="PUTATIVE-RELATED"/>
    <property type="match status" value="1"/>
</dbReference>
<dbReference type="SUPFAM" id="SSF55486">
    <property type="entry name" value="Metalloproteases ('zincins'), catalytic domain"/>
    <property type="match status" value="1"/>
</dbReference>
<evidence type="ECO:0000256" key="4">
    <source>
        <dbReference type="ARBA" id="ARBA00022833"/>
    </source>
</evidence>
<dbReference type="InterPro" id="IPR001567">
    <property type="entry name" value="Pept_M3A_M3B_dom"/>
</dbReference>
<evidence type="ECO:0000256" key="2">
    <source>
        <dbReference type="ARBA" id="ARBA00022723"/>
    </source>
</evidence>
<evidence type="ECO:0000313" key="10">
    <source>
        <dbReference type="Proteomes" id="UP000027822"/>
    </source>
</evidence>
<dbReference type="NCBIfam" id="TIGR02289">
    <property type="entry name" value="M3_not_pepF"/>
    <property type="match status" value="1"/>
</dbReference>
<sequence>MSQTYAVHISDVNEVTTQLDSLLNIEILSKEDLVIFLQRQSRCLQEIEEQLLQHYIAFQQNTNDETAKKVYKFDQKHIQPLVKRYKGLFEQKYYESPFRLQLDQDYEFLNKRIQNANELFHEQNIELEVTEDELITKYFTITGNLTVMWDEAEISFMELRAYFQDEDRNVRQKAMTLLFEALQSAEDELQKLLHELIAIRSKKANNIKLPNYRDYMFKKYERFDYNEKDCHAFAQSIRDYVIPLEEKFQEELRQSIHIDTLRPWDTRATPNNQKPLKPIEHEDELIEKSKIILEKLDDSFAVLLQKMQDQDNLDLKSRIGKAPGGFCEYLPFSKQSFIFMTLTNTQDDVVIFLHEMGHALHNELMKDITVKQYQQLPMETAELASMTMELFSMEHWDVFYDDKEQLKQAKQEQLKQIVGFLPFTLLIDQFQHWLYENPVHSAKERNDKFLELAKRYDSSVVNWEGYEAWQTAQWLHVLHIFEVPFYYIEYAIAQIGALQLYKQYKKNPKKTLENYKKALSLGSSKSVKEVYETAGITFDFSSETIKDVLSFVEKELALLLFT</sequence>
<evidence type="ECO:0000256" key="3">
    <source>
        <dbReference type="ARBA" id="ARBA00022801"/>
    </source>
</evidence>
<dbReference type="OrthoDB" id="9762795at2"/>
<dbReference type="InterPro" id="IPR011976">
    <property type="entry name" value="Pept_M3B_oligopep-rel"/>
</dbReference>
<dbReference type="Gene3D" id="1.10.1370.30">
    <property type="match status" value="1"/>
</dbReference>
<proteinExistence type="inferred from homology"/>
<comment type="cofactor">
    <cofactor evidence="6">
        <name>Zn(2+)</name>
        <dbReference type="ChEBI" id="CHEBI:29105"/>
    </cofactor>
    <text evidence="6">Binds 1 zinc ion.</text>
</comment>
<feature type="domain" description="Peptidase M3A/M3B catalytic" evidence="8">
    <location>
        <begin position="163"/>
        <end position="543"/>
    </location>
</feature>
<dbReference type="AlphaFoldDB" id="A0A073K8R9"/>
<keyword evidence="4 6" id="KW-0862">Zinc</keyword>
<dbReference type="InterPro" id="IPR045090">
    <property type="entry name" value="Pept_M3A_M3B"/>
</dbReference>
<feature type="coiled-coil region" evidence="7">
    <location>
        <begin position="99"/>
        <end position="133"/>
    </location>
</feature>
<gene>
    <name evidence="9" type="ORF">BAMA_04005</name>
</gene>
<dbReference type="PANTHER" id="PTHR11804">
    <property type="entry name" value="PROTEASE M3 THIMET OLIGOPEPTIDASE-RELATED"/>
    <property type="match status" value="1"/>
</dbReference>
<evidence type="ECO:0000256" key="7">
    <source>
        <dbReference type="SAM" id="Coils"/>
    </source>
</evidence>
<keyword evidence="1 6" id="KW-0645">Protease</keyword>
<reference evidence="9 10" key="1">
    <citation type="submission" date="2014-06" db="EMBL/GenBank/DDBJ databases">
        <title>Draft genome sequence of Bacillus manliponensis JCM 15802 (MCCC 1A00708).</title>
        <authorList>
            <person name="Lai Q."/>
            <person name="Liu Y."/>
            <person name="Shao Z."/>
        </authorList>
    </citation>
    <scope>NUCLEOTIDE SEQUENCE [LARGE SCALE GENOMIC DNA]</scope>
    <source>
        <strain evidence="9 10">JCM 15802</strain>
    </source>
</reference>
<dbReference type="eggNOG" id="COG1164">
    <property type="taxonomic scope" value="Bacteria"/>
</dbReference>
<dbReference type="GO" id="GO:0006508">
    <property type="term" value="P:proteolysis"/>
    <property type="evidence" value="ECO:0007669"/>
    <property type="project" value="UniProtKB-KW"/>
</dbReference>
<evidence type="ECO:0000313" key="9">
    <source>
        <dbReference type="EMBL" id="KEK18678.1"/>
    </source>
</evidence>
<keyword evidence="10" id="KW-1185">Reference proteome</keyword>
<accession>A0A073K8R9</accession>
<keyword evidence="2 6" id="KW-0479">Metal-binding</keyword>
<dbReference type="GO" id="GO:0006518">
    <property type="term" value="P:peptide metabolic process"/>
    <property type="evidence" value="ECO:0007669"/>
    <property type="project" value="TreeGrafter"/>
</dbReference>
<evidence type="ECO:0000259" key="8">
    <source>
        <dbReference type="Pfam" id="PF01432"/>
    </source>
</evidence>
<dbReference type="GO" id="GO:0004222">
    <property type="term" value="F:metalloendopeptidase activity"/>
    <property type="evidence" value="ECO:0007669"/>
    <property type="project" value="InterPro"/>
</dbReference>
<comment type="caution">
    <text evidence="9">The sequence shown here is derived from an EMBL/GenBank/DDBJ whole genome shotgun (WGS) entry which is preliminary data.</text>
</comment>
<keyword evidence="5 6" id="KW-0482">Metalloprotease</keyword>
<dbReference type="STRING" id="574376.BAMA_04005"/>
<organism evidence="9 10">
    <name type="scientific">Bacillus manliponensis</name>
    <dbReference type="NCBI Taxonomy" id="574376"/>
    <lineage>
        <taxon>Bacteria</taxon>
        <taxon>Bacillati</taxon>
        <taxon>Bacillota</taxon>
        <taxon>Bacilli</taxon>
        <taxon>Bacillales</taxon>
        <taxon>Bacillaceae</taxon>
        <taxon>Bacillus</taxon>
        <taxon>Bacillus cereus group</taxon>
    </lineage>
</organism>
<dbReference type="CDD" id="cd09606">
    <property type="entry name" value="M3B_PepF"/>
    <property type="match status" value="1"/>
</dbReference>
<dbReference type="GO" id="GO:0046872">
    <property type="term" value="F:metal ion binding"/>
    <property type="evidence" value="ECO:0007669"/>
    <property type="project" value="UniProtKB-UniRule"/>
</dbReference>